<dbReference type="Proteomes" id="UP000509761">
    <property type="component" value="Chromosome"/>
</dbReference>
<sequence length="471" mass="49749">MSGITPLIDTLLHQVLGRQGELSLQRALSQPVKPVSPGEGPRAVMGDANLDGRASTSPLGDLKRLPHPLDGGRTLPRGEAQPSTTGSTQTHFSPAARTIADVLLRFPAPPSVMRPEAPLITSQDAPAASTVATRLEASIRDSGLFYESHLKRWFQGEGTRQQLMNQPQMQPGPRPLTPLLSAGPNVSLPAAAPSTASALSTAVSVGVPLTPQMPTQSAGTPLTAQALMQVGAGAPLAAPPVGQGGMAILPNVPLVPVTHEQGLAVRLASASHFLATGSTAAAPTTPAQGAASQVSTNPAQPAPMPGEARDSHQARAEYSQAREMSDLMANRPAREVVHESLQSLVRHQLEMLVMPSIRWEGDVWAGIFMALVINLPTREEGQEGKQQGGEPDGGWRSDMQLDVPSLGAFSASLWLYRNVLSIDFTTESTHVYQRIDAGLPALEKRLSALDLQKVQLRARHIEAEAPHGYAG</sequence>
<feature type="compositionally biased region" description="Polar residues" evidence="1">
    <location>
        <begin position="81"/>
        <end position="92"/>
    </location>
</feature>
<reference evidence="3 4" key="1">
    <citation type="submission" date="2019-12" db="EMBL/GenBank/DDBJ databases">
        <title>Genome sequencing and assembly of endphytes of Porphyra tenera.</title>
        <authorList>
            <person name="Park J.M."/>
            <person name="Shin R."/>
            <person name="Jo S.H."/>
        </authorList>
    </citation>
    <scope>NUCLEOTIDE SEQUENCE [LARGE SCALE GENOMIC DNA]</scope>
    <source>
        <strain evidence="3 4">GPM3</strain>
    </source>
</reference>
<gene>
    <name evidence="3" type="ORF">FX987_04174</name>
</gene>
<dbReference type="GeneID" id="69280515"/>
<evidence type="ECO:0000259" key="2">
    <source>
        <dbReference type="Pfam" id="PF02120"/>
    </source>
</evidence>
<dbReference type="RefSeq" id="WP_022520933.1">
    <property type="nucleotide sequence ID" value="NZ_CP054580.1"/>
</dbReference>
<evidence type="ECO:0000313" key="4">
    <source>
        <dbReference type="Proteomes" id="UP000509761"/>
    </source>
</evidence>
<organism evidence="3 4">
    <name type="scientific">Vreelandella titanicae</name>
    <dbReference type="NCBI Taxonomy" id="664683"/>
    <lineage>
        <taxon>Bacteria</taxon>
        <taxon>Pseudomonadati</taxon>
        <taxon>Pseudomonadota</taxon>
        <taxon>Gammaproteobacteria</taxon>
        <taxon>Oceanospirillales</taxon>
        <taxon>Halomonadaceae</taxon>
        <taxon>Vreelandella</taxon>
    </lineage>
</organism>
<keyword evidence="4" id="KW-1185">Reference proteome</keyword>
<dbReference type="InterPro" id="IPR021136">
    <property type="entry name" value="Flagellar_hook_control-like_C"/>
</dbReference>
<dbReference type="Pfam" id="PF02120">
    <property type="entry name" value="Flg_hook"/>
    <property type="match status" value="1"/>
</dbReference>
<dbReference type="EMBL" id="CP054580">
    <property type="protein sequence ID" value="QKS26369.1"/>
    <property type="molecule type" value="Genomic_DNA"/>
</dbReference>
<feature type="region of interest" description="Disordered" evidence="1">
    <location>
        <begin position="28"/>
        <end position="94"/>
    </location>
</feature>
<dbReference type="AlphaFoldDB" id="A0AAP9NPX5"/>
<protein>
    <recommendedName>
        <fullName evidence="2">Flagellar hook-length control protein-like C-terminal domain-containing protein</fullName>
    </recommendedName>
</protein>
<feature type="domain" description="Flagellar hook-length control protein-like C-terminal" evidence="2">
    <location>
        <begin position="388"/>
        <end position="459"/>
    </location>
</feature>
<proteinExistence type="predicted"/>
<evidence type="ECO:0000313" key="3">
    <source>
        <dbReference type="EMBL" id="QKS26369.1"/>
    </source>
</evidence>
<accession>A0AAP9NPX5</accession>
<name>A0AAP9NPX5_9GAMM</name>
<feature type="region of interest" description="Disordered" evidence="1">
    <location>
        <begin position="280"/>
        <end position="313"/>
    </location>
</feature>
<feature type="compositionally biased region" description="Low complexity" evidence="1">
    <location>
        <begin position="280"/>
        <end position="293"/>
    </location>
</feature>
<evidence type="ECO:0000256" key="1">
    <source>
        <dbReference type="SAM" id="MobiDB-lite"/>
    </source>
</evidence>